<sequence length="207" mass="23812">MGCAFSQSNARVPRIFTRRKARKVSRSQKYMVSTPPEVEIPRREPTKTWSNTPVPVPSERPATPKIFTTYEWCSPDVAPSTLSWLIGAKDCLEDNIPELGCHEYGFHLFVLNSSIFNSNIHEMNFDCIPDAIASIIHNEPFVMVYMDKDNSGKATYLPNPPGWGEEVLERICVRFKDQLLRLVVYNPSWSIQMIIQETRDNGRPFFR</sequence>
<protein>
    <submittedName>
        <fullName evidence="2">Uncharacterized protein</fullName>
    </submittedName>
</protein>
<dbReference type="Proteomes" id="UP001163046">
    <property type="component" value="Unassembled WGS sequence"/>
</dbReference>
<dbReference type="EMBL" id="MU826356">
    <property type="protein sequence ID" value="KAJ7379691.1"/>
    <property type="molecule type" value="Genomic_DNA"/>
</dbReference>
<reference evidence="2" key="1">
    <citation type="submission" date="2023-01" db="EMBL/GenBank/DDBJ databases">
        <title>Genome assembly of the deep-sea coral Lophelia pertusa.</title>
        <authorList>
            <person name="Herrera S."/>
            <person name="Cordes E."/>
        </authorList>
    </citation>
    <scope>NUCLEOTIDE SEQUENCE</scope>
    <source>
        <strain evidence="2">USNM1676648</strain>
        <tissue evidence="2">Polyp</tissue>
    </source>
</reference>
<feature type="region of interest" description="Disordered" evidence="1">
    <location>
        <begin position="32"/>
        <end position="57"/>
    </location>
</feature>
<name>A0A9X0CXZ5_9CNID</name>
<gene>
    <name evidence="2" type="ORF">OS493_014095</name>
</gene>
<evidence type="ECO:0000313" key="2">
    <source>
        <dbReference type="EMBL" id="KAJ7379691.1"/>
    </source>
</evidence>
<keyword evidence="3" id="KW-1185">Reference proteome</keyword>
<dbReference type="OrthoDB" id="5968767at2759"/>
<evidence type="ECO:0000256" key="1">
    <source>
        <dbReference type="SAM" id="MobiDB-lite"/>
    </source>
</evidence>
<proteinExistence type="predicted"/>
<accession>A0A9X0CXZ5</accession>
<organism evidence="2 3">
    <name type="scientific">Desmophyllum pertusum</name>
    <dbReference type="NCBI Taxonomy" id="174260"/>
    <lineage>
        <taxon>Eukaryota</taxon>
        <taxon>Metazoa</taxon>
        <taxon>Cnidaria</taxon>
        <taxon>Anthozoa</taxon>
        <taxon>Hexacorallia</taxon>
        <taxon>Scleractinia</taxon>
        <taxon>Caryophylliina</taxon>
        <taxon>Caryophylliidae</taxon>
        <taxon>Desmophyllum</taxon>
    </lineage>
</organism>
<comment type="caution">
    <text evidence="2">The sequence shown here is derived from an EMBL/GenBank/DDBJ whole genome shotgun (WGS) entry which is preliminary data.</text>
</comment>
<dbReference type="AlphaFoldDB" id="A0A9X0CXZ5"/>
<evidence type="ECO:0000313" key="3">
    <source>
        <dbReference type="Proteomes" id="UP001163046"/>
    </source>
</evidence>